<evidence type="ECO:0000259" key="3">
    <source>
        <dbReference type="Pfam" id="PF13733"/>
    </source>
</evidence>
<comment type="subcellular location">
    <subcellularLocation>
        <location evidence="1">Membrane</location>
        <topology evidence="1">Single-pass type II membrane protein</topology>
    </subcellularLocation>
</comment>
<keyword evidence="1" id="KW-0328">Glycosyltransferase</keyword>
<dbReference type="AlphaFoldDB" id="A0A8B7NZV1"/>
<dbReference type="GO" id="GO:0008378">
    <property type="term" value="F:galactosyltransferase activity"/>
    <property type="evidence" value="ECO:0007669"/>
    <property type="project" value="TreeGrafter"/>
</dbReference>
<dbReference type="GeneID" id="108675726"/>
<comment type="pathway">
    <text evidence="1">Protein modification; protein glycosylation.</text>
</comment>
<dbReference type="InterPro" id="IPR027995">
    <property type="entry name" value="Galactosyl_T_N"/>
</dbReference>
<feature type="compositionally biased region" description="Polar residues" evidence="2">
    <location>
        <begin position="176"/>
        <end position="280"/>
    </location>
</feature>
<evidence type="ECO:0000313" key="5">
    <source>
        <dbReference type="RefSeq" id="XP_018019240.2"/>
    </source>
</evidence>
<name>A0A8B7NZV1_HYAAZ</name>
<keyword evidence="1" id="KW-0735">Signal-anchor</keyword>
<accession>A0A8B7NZV1</accession>
<dbReference type="EC" id="2.4.1.-" evidence="1"/>
<keyword evidence="1" id="KW-0325">Glycoprotein</keyword>
<reference evidence="5" key="1">
    <citation type="submission" date="2025-08" db="UniProtKB">
        <authorList>
            <consortium name="RefSeq"/>
        </authorList>
    </citation>
    <scope>IDENTIFICATION</scope>
    <source>
        <tissue evidence="5">Whole organism</tissue>
    </source>
</reference>
<comment type="function">
    <text evidence="1">Catalyzes the transfer of galactose onto proteins or lipids.</text>
</comment>
<feature type="compositionally biased region" description="Polar residues" evidence="2">
    <location>
        <begin position="78"/>
        <end position="90"/>
    </location>
</feature>
<organism evidence="4 5">
    <name type="scientific">Hyalella azteca</name>
    <name type="common">Amphipod</name>
    <dbReference type="NCBI Taxonomy" id="294128"/>
    <lineage>
        <taxon>Eukaryota</taxon>
        <taxon>Metazoa</taxon>
        <taxon>Ecdysozoa</taxon>
        <taxon>Arthropoda</taxon>
        <taxon>Crustacea</taxon>
        <taxon>Multicrustacea</taxon>
        <taxon>Malacostraca</taxon>
        <taxon>Eumalacostraca</taxon>
        <taxon>Peracarida</taxon>
        <taxon>Amphipoda</taxon>
        <taxon>Senticaudata</taxon>
        <taxon>Talitrida</taxon>
        <taxon>Talitroidea</taxon>
        <taxon>Hyalellidae</taxon>
        <taxon>Hyalella</taxon>
    </lineage>
</organism>
<evidence type="ECO:0000256" key="1">
    <source>
        <dbReference type="RuleBase" id="RU368121"/>
    </source>
</evidence>
<keyword evidence="1" id="KW-0464">Manganese</keyword>
<dbReference type="InterPro" id="IPR003859">
    <property type="entry name" value="Galactosyl_T"/>
</dbReference>
<dbReference type="GO" id="GO:0006688">
    <property type="term" value="P:glycosphingolipid biosynthetic process"/>
    <property type="evidence" value="ECO:0007669"/>
    <property type="project" value="TreeGrafter"/>
</dbReference>
<gene>
    <name evidence="5" type="primary">LOC108675726</name>
</gene>
<dbReference type="GO" id="GO:0046872">
    <property type="term" value="F:metal ion binding"/>
    <property type="evidence" value="ECO:0007669"/>
    <property type="project" value="UniProtKB-UniRule"/>
</dbReference>
<feature type="region of interest" description="Disordered" evidence="2">
    <location>
        <begin position="78"/>
        <end position="283"/>
    </location>
</feature>
<feature type="transmembrane region" description="Helical" evidence="1">
    <location>
        <begin position="56"/>
        <end position="74"/>
    </location>
</feature>
<dbReference type="GO" id="GO:0033842">
    <property type="term" value="F:N-acetyl-beta-glucosaminyl-derivative 4-beta-N-acetylgalactosaminyltransferase activity"/>
    <property type="evidence" value="ECO:0007669"/>
    <property type="project" value="TreeGrafter"/>
</dbReference>
<keyword evidence="1" id="KW-0472">Membrane</keyword>
<evidence type="ECO:0000313" key="4">
    <source>
        <dbReference type="Proteomes" id="UP000694843"/>
    </source>
</evidence>
<protein>
    <recommendedName>
        <fullName evidence="1">Beta-1,4-N-acetylgalactosaminyltransferase</fullName>
        <ecNumber evidence="1">2.4.1.-</ecNumber>
    </recommendedName>
    <alternativeName>
        <fullName evidence="1">Beta-4-GalNAcT</fullName>
    </alternativeName>
</protein>
<dbReference type="GO" id="GO:0005794">
    <property type="term" value="C:Golgi apparatus"/>
    <property type="evidence" value="ECO:0007669"/>
    <property type="project" value="TreeGrafter"/>
</dbReference>
<dbReference type="Proteomes" id="UP000694843">
    <property type="component" value="Unplaced"/>
</dbReference>
<comment type="cofactor">
    <cofactor evidence="1">
        <name>Mn(2+)</name>
        <dbReference type="ChEBI" id="CHEBI:29035"/>
    </cofactor>
</comment>
<dbReference type="RefSeq" id="XP_018019240.2">
    <property type="nucleotide sequence ID" value="XM_018163751.2"/>
</dbReference>
<dbReference type="InterPro" id="IPR029044">
    <property type="entry name" value="Nucleotide-diphossugar_trans"/>
</dbReference>
<feature type="domain" description="Galactosyltransferase N-terminal" evidence="3">
    <location>
        <begin position="286"/>
        <end position="340"/>
    </location>
</feature>
<dbReference type="Gene3D" id="3.90.550.10">
    <property type="entry name" value="Spore Coat Polysaccharide Biosynthesis Protein SpsA, Chain A"/>
    <property type="match status" value="1"/>
</dbReference>
<feature type="compositionally biased region" description="Polar residues" evidence="2">
    <location>
        <begin position="146"/>
        <end position="155"/>
    </location>
</feature>
<keyword evidence="4" id="KW-1185">Reference proteome</keyword>
<dbReference type="OrthoDB" id="4188628at2759"/>
<keyword evidence="1" id="KW-1133">Transmembrane helix</keyword>
<proteinExistence type="inferred from homology"/>
<dbReference type="GO" id="GO:0005975">
    <property type="term" value="P:carbohydrate metabolic process"/>
    <property type="evidence" value="ECO:0007669"/>
    <property type="project" value="InterPro"/>
</dbReference>
<sequence length="341" mass="35673">MIRIAGADVPFRKRLPAEGAKGSTAGCSRCSASCCTWSCRLCRHCFGGVHVRRSRILLLLLLLVVFYATTAPLYSVEPSSTAPVITSEQSLTKERDSHRSSEKISPPPSSETLGDASARLEGGKNNSDRTIYTQMTGINDIKMGHSVNNSGSSITEGDLDKTSNNKSGHVAGEEPNLSSVSGEPNLSSLSGEPNLSSVSREPNLSSVSGEPNLSSVSGEPNLSSVSGEPNLSSVSGEPNLSSVSGEPNLSSVSGEPNLSLVSGEPNLSSVSGEPNLSSVSAEPLTCPTVPPNLGGPVAVNTSSADLAEVERRHPELLPGGRWRPEECQARQKVAIIIPYRL</sequence>
<feature type="compositionally biased region" description="Polar residues" evidence="2">
    <location>
        <begin position="124"/>
        <end position="137"/>
    </location>
</feature>
<keyword evidence="1" id="KW-0808">Transferase</keyword>
<dbReference type="KEGG" id="hazt:108675726"/>
<dbReference type="GO" id="GO:0016020">
    <property type="term" value="C:membrane"/>
    <property type="evidence" value="ECO:0007669"/>
    <property type="project" value="UniProtKB-SubCell"/>
</dbReference>
<comment type="similarity">
    <text evidence="1">Belongs to the glycosyltransferase 7 family.</text>
</comment>
<dbReference type="PANTHER" id="PTHR19300:SF57">
    <property type="entry name" value="BETA-1,4-N-ACETYLGALACTOSAMINYLTRANSFERASE"/>
    <property type="match status" value="1"/>
</dbReference>
<keyword evidence="1" id="KW-0812">Transmembrane</keyword>
<dbReference type="Pfam" id="PF13733">
    <property type="entry name" value="Glyco_transf_7N"/>
    <property type="match status" value="1"/>
</dbReference>
<feature type="compositionally biased region" description="Basic and acidic residues" evidence="2">
    <location>
        <begin position="91"/>
        <end position="102"/>
    </location>
</feature>
<dbReference type="PANTHER" id="PTHR19300">
    <property type="entry name" value="BETA-1,4-GALACTOSYLTRANSFERASE"/>
    <property type="match status" value="1"/>
</dbReference>
<dbReference type="UniPathway" id="UPA00378"/>
<evidence type="ECO:0000256" key="2">
    <source>
        <dbReference type="SAM" id="MobiDB-lite"/>
    </source>
</evidence>
<keyword evidence="1" id="KW-0479">Metal-binding</keyword>